<gene>
    <name evidence="2" type="ORF">CEUR00632_LOCUS18646</name>
</gene>
<protein>
    <submittedName>
        <fullName evidence="2">Uncharacterized protein</fullName>
    </submittedName>
</protein>
<proteinExistence type="predicted"/>
<dbReference type="EMBL" id="HBEC01040095">
    <property type="protein sequence ID" value="CAD8306529.1"/>
    <property type="molecule type" value="Transcribed_RNA"/>
</dbReference>
<organism evidence="2">
    <name type="scientific">Chlamydomonas euryale</name>
    <dbReference type="NCBI Taxonomy" id="1486919"/>
    <lineage>
        <taxon>Eukaryota</taxon>
        <taxon>Viridiplantae</taxon>
        <taxon>Chlorophyta</taxon>
        <taxon>core chlorophytes</taxon>
        <taxon>Chlorophyceae</taxon>
        <taxon>CS clade</taxon>
        <taxon>Chlamydomonadales</taxon>
        <taxon>Chlamydomonadaceae</taxon>
        <taxon>Chlamydomonas</taxon>
    </lineage>
</organism>
<reference evidence="2" key="1">
    <citation type="submission" date="2021-01" db="EMBL/GenBank/DDBJ databases">
        <authorList>
            <person name="Corre E."/>
            <person name="Pelletier E."/>
            <person name="Niang G."/>
            <person name="Scheremetjew M."/>
            <person name="Finn R."/>
            <person name="Kale V."/>
            <person name="Holt S."/>
            <person name="Cochrane G."/>
            <person name="Meng A."/>
            <person name="Brown T."/>
            <person name="Cohen L."/>
        </authorList>
    </citation>
    <scope>NUCLEOTIDE SEQUENCE</scope>
    <source>
        <strain evidence="2">CCMP219</strain>
    </source>
</reference>
<accession>A0A7R9VW83</accession>
<feature type="region of interest" description="Disordered" evidence="1">
    <location>
        <begin position="156"/>
        <end position="186"/>
    </location>
</feature>
<dbReference type="AlphaFoldDB" id="A0A7R9VW83"/>
<feature type="compositionally biased region" description="Basic and acidic residues" evidence="1">
    <location>
        <begin position="156"/>
        <end position="180"/>
    </location>
</feature>
<evidence type="ECO:0000256" key="1">
    <source>
        <dbReference type="SAM" id="MobiDB-lite"/>
    </source>
</evidence>
<sequence length="219" mass="23885">MLPSRKHAEGSGAAYNNGVMVGNWWEDRFMPRDTKLTTTERVFARDLDAAPSPAADAFTSTQRAVESAVQAAVPPAPVRKPSMFASGDAAVEERLAAYSTPSAIAYMTGRVEPEVRNAPVERSFSTTARTAFAGEQPQRDGSERYFPQAERLRRDTWGAPSEPEKFGAKGGRGEITRNPREAGNPYGVSVFVDEYAQWGTKLAGMPLNESVGRATTKYF</sequence>
<name>A0A7R9VW83_9CHLO</name>
<evidence type="ECO:0000313" key="2">
    <source>
        <dbReference type="EMBL" id="CAD8306529.1"/>
    </source>
</evidence>